<evidence type="ECO:0000259" key="2">
    <source>
        <dbReference type="Pfam" id="PF00144"/>
    </source>
</evidence>
<comment type="caution">
    <text evidence="3">The sequence shown here is derived from an EMBL/GenBank/DDBJ whole genome shotgun (WGS) entry which is preliminary data.</text>
</comment>
<protein>
    <submittedName>
        <fullName evidence="3">Serine hydrolase domain-containing protein</fullName>
        <ecNumber evidence="3">3.1.1.103</ecNumber>
    </submittedName>
</protein>
<dbReference type="EMBL" id="JAZGQK010000016">
    <property type="protein sequence ID" value="MEE6260584.1"/>
    <property type="molecule type" value="Genomic_DNA"/>
</dbReference>
<dbReference type="EC" id="3.1.1.103" evidence="3"/>
<dbReference type="InterPro" id="IPR012338">
    <property type="entry name" value="Beta-lactam/transpept-like"/>
</dbReference>
<dbReference type="InterPro" id="IPR050491">
    <property type="entry name" value="AmpC-like"/>
</dbReference>
<gene>
    <name evidence="3" type="ORF">V1633_19035</name>
    <name evidence="4" type="ORF">V1633_26620</name>
</gene>
<feature type="domain" description="Beta-lactamase-related" evidence="2">
    <location>
        <begin position="58"/>
        <end position="380"/>
    </location>
</feature>
<dbReference type="InterPro" id="IPR001466">
    <property type="entry name" value="Beta-lactam-related"/>
</dbReference>
<keyword evidence="5" id="KW-1185">Reference proteome</keyword>
<organism evidence="3 5">
    <name type="scientific">Plantactinospora sonchi</name>
    <dbReference type="NCBI Taxonomy" id="1544735"/>
    <lineage>
        <taxon>Bacteria</taxon>
        <taxon>Bacillati</taxon>
        <taxon>Actinomycetota</taxon>
        <taxon>Actinomycetes</taxon>
        <taxon>Micromonosporales</taxon>
        <taxon>Micromonosporaceae</taxon>
        <taxon>Plantactinospora</taxon>
    </lineage>
</organism>
<feature type="compositionally biased region" description="Basic and acidic residues" evidence="1">
    <location>
        <begin position="250"/>
        <end position="266"/>
    </location>
</feature>
<dbReference type="Proteomes" id="UP001332243">
    <property type="component" value="Unassembled WGS sequence"/>
</dbReference>
<reference evidence="3 5" key="1">
    <citation type="submission" date="2024-01" db="EMBL/GenBank/DDBJ databases">
        <title>Genome insights into Plantactinospora sonchi sp. nov.</title>
        <authorList>
            <person name="Wang L."/>
        </authorList>
    </citation>
    <scope>NUCLEOTIDE SEQUENCE [LARGE SCALE GENOMIC DNA]</scope>
    <source>
        <strain evidence="3 5">NEAU-QY2</strain>
    </source>
</reference>
<dbReference type="EMBL" id="JAZGQK010000025">
    <property type="protein sequence ID" value="MEE6262064.1"/>
    <property type="molecule type" value="Genomic_DNA"/>
</dbReference>
<proteinExistence type="predicted"/>
<keyword evidence="3" id="KW-0378">Hydrolase</keyword>
<dbReference type="GO" id="GO:0016787">
    <property type="term" value="F:hydrolase activity"/>
    <property type="evidence" value="ECO:0007669"/>
    <property type="project" value="UniProtKB-KW"/>
</dbReference>
<dbReference type="Gene3D" id="3.40.710.10">
    <property type="entry name" value="DD-peptidase/beta-lactamase superfamily"/>
    <property type="match status" value="1"/>
</dbReference>
<feature type="region of interest" description="Disordered" evidence="1">
    <location>
        <begin position="248"/>
        <end position="268"/>
    </location>
</feature>
<sequence length="394" mass="42634">MTDQQKRSRIHRWLGVVATLAVLGTVAVATGPATTTAQAGPGREDTAPRHRDAVQRSLDELVRADDFPAALASVRERDGRVRHYTAGVADLRTRAKVPTDGYVRIGSNTKTYLAVVVLQLVGEGRIGLDEPVETYLPGLVRGDGVDGRRITVRQLLQHTSGLPNYTALLPETYELIRHRYVQPRELLDMGLSQQATDEPGGTFAYSNTNYVVAGLLVERVTGRPVREEITNRIITPLGLRHTYFPNVGDQEVRRPHPNGYHRDRPEQPLTDVTVMDPSMGWAAGQVVATPSDLNRFFTALLGGELLGPGQLRQMRDTVDAPGPLPGSRYGLGLQSTPMSCGGLAWGHGGNIFGYSTVNAVTDDGRAATIAATRLPTDLAEVEHLLAALDTALCG</sequence>
<accession>A0ABU7RVP8</accession>
<name>A0ABU7RVP8_9ACTN</name>
<dbReference type="PANTHER" id="PTHR46825:SF7">
    <property type="entry name" value="D-ALANYL-D-ALANINE CARBOXYPEPTIDASE"/>
    <property type="match status" value="1"/>
</dbReference>
<evidence type="ECO:0000313" key="4">
    <source>
        <dbReference type="EMBL" id="MEE6262064.1"/>
    </source>
</evidence>
<evidence type="ECO:0000313" key="3">
    <source>
        <dbReference type="EMBL" id="MEE6260584.1"/>
    </source>
</evidence>
<dbReference type="Pfam" id="PF00144">
    <property type="entry name" value="Beta-lactamase"/>
    <property type="match status" value="1"/>
</dbReference>
<dbReference type="RefSeq" id="WP_331215697.1">
    <property type="nucleotide sequence ID" value="NZ_JAZGQK010000016.1"/>
</dbReference>
<evidence type="ECO:0000256" key="1">
    <source>
        <dbReference type="SAM" id="MobiDB-lite"/>
    </source>
</evidence>
<evidence type="ECO:0000313" key="5">
    <source>
        <dbReference type="Proteomes" id="UP001332243"/>
    </source>
</evidence>
<dbReference type="PANTHER" id="PTHR46825">
    <property type="entry name" value="D-ALANYL-D-ALANINE-CARBOXYPEPTIDASE/ENDOPEPTIDASE AMPH"/>
    <property type="match status" value="1"/>
</dbReference>
<dbReference type="SUPFAM" id="SSF56601">
    <property type="entry name" value="beta-lactamase/transpeptidase-like"/>
    <property type="match status" value="1"/>
</dbReference>